<dbReference type="Pfam" id="PF01521">
    <property type="entry name" value="Fe-S_biosyn"/>
    <property type="match status" value="1"/>
</dbReference>
<keyword evidence="3 5" id="KW-0408">Iron</keyword>
<dbReference type="GO" id="GO:0005506">
    <property type="term" value="F:iron ion binding"/>
    <property type="evidence" value="ECO:0007669"/>
    <property type="project" value="InterPro"/>
</dbReference>
<dbReference type="EMBL" id="LZMZ01000009">
    <property type="protein sequence ID" value="OBX79894.1"/>
    <property type="molecule type" value="Genomic_DNA"/>
</dbReference>
<reference evidence="8 9" key="1">
    <citation type="submission" date="2016-06" db="EMBL/GenBank/DDBJ databases">
        <title>Draft genome of Moraxella atlantae CCUG 66109.</title>
        <authorList>
            <person name="Salva-Serra F."/>
            <person name="Engstrom-Jakobsson H."/>
            <person name="Thorell K."/>
            <person name="Gonzales-Siles L."/>
            <person name="Karlsson R."/>
            <person name="Boulund F."/>
            <person name="Engstrand L."/>
            <person name="Kristiansson E."/>
            <person name="Moore E."/>
        </authorList>
    </citation>
    <scope>NUCLEOTIDE SEQUENCE [LARGE SCALE GENOMIC DNA]</scope>
    <source>
        <strain evidence="8 9">CCUG 66109</strain>
    </source>
</reference>
<dbReference type="Pfam" id="PF01106">
    <property type="entry name" value="NifU"/>
    <property type="match status" value="1"/>
</dbReference>
<dbReference type="PANTHER" id="PTHR11178:SF51">
    <property type="entry name" value="FE_S BIOGENESIS PROTEIN NFUA"/>
    <property type="match status" value="1"/>
</dbReference>
<keyword evidence="2 5" id="KW-0479">Metal-binding</keyword>
<organism evidence="8 9">
    <name type="scientific">Faucicola atlantae</name>
    <dbReference type="NCBI Taxonomy" id="34059"/>
    <lineage>
        <taxon>Bacteria</taxon>
        <taxon>Pseudomonadati</taxon>
        <taxon>Pseudomonadota</taxon>
        <taxon>Gammaproteobacteria</taxon>
        <taxon>Moraxellales</taxon>
        <taxon>Moraxellaceae</taxon>
        <taxon>Faucicola</taxon>
    </lineage>
</organism>
<dbReference type="InterPro" id="IPR017726">
    <property type="entry name" value="Fe/S_biogenesis_protein_NfuA"/>
</dbReference>
<evidence type="ECO:0000256" key="4">
    <source>
        <dbReference type="ARBA" id="ARBA00023014"/>
    </source>
</evidence>
<evidence type="ECO:0000256" key="5">
    <source>
        <dbReference type="HAMAP-Rule" id="MF_01637"/>
    </source>
</evidence>
<evidence type="ECO:0000313" key="8">
    <source>
        <dbReference type="EMBL" id="OBX79894.1"/>
    </source>
</evidence>
<feature type="binding site" evidence="5">
    <location>
        <position position="174"/>
    </location>
    <ligand>
        <name>[4Fe-4S] cluster</name>
        <dbReference type="ChEBI" id="CHEBI:49883"/>
    </ligand>
</feature>
<evidence type="ECO:0000313" key="9">
    <source>
        <dbReference type="Proteomes" id="UP000092508"/>
    </source>
</evidence>
<feature type="binding site" evidence="5">
    <location>
        <position position="171"/>
    </location>
    <ligand>
        <name>[4Fe-4S] cluster</name>
        <dbReference type="ChEBI" id="CHEBI:49883"/>
    </ligand>
</feature>
<feature type="domain" description="NIF system FeS cluster assembly NifU C-terminal" evidence="6">
    <location>
        <begin position="129"/>
        <end position="200"/>
    </location>
</feature>
<dbReference type="HAMAP" id="MF_01637">
    <property type="entry name" value="Fe_S_biogen_NfuA"/>
    <property type="match status" value="1"/>
</dbReference>
<dbReference type="Gene3D" id="2.60.300.12">
    <property type="entry name" value="HesB-like domain"/>
    <property type="match status" value="1"/>
</dbReference>
<comment type="subunit">
    <text evidence="5">Homodimer.</text>
</comment>
<dbReference type="GO" id="GO:0016226">
    <property type="term" value="P:iron-sulfur cluster assembly"/>
    <property type="evidence" value="ECO:0007669"/>
    <property type="project" value="UniProtKB-UniRule"/>
</dbReference>
<dbReference type="AlphaFoldDB" id="A0A1B8QDX5"/>
<dbReference type="Proteomes" id="UP000092508">
    <property type="component" value="Unassembled WGS sequence"/>
</dbReference>
<evidence type="ECO:0000259" key="6">
    <source>
        <dbReference type="Pfam" id="PF01106"/>
    </source>
</evidence>
<dbReference type="InterPro" id="IPR034904">
    <property type="entry name" value="FSCA_dom_sf"/>
</dbReference>
<dbReference type="PANTHER" id="PTHR11178">
    <property type="entry name" value="IRON-SULFUR CLUSTER SCAFFOLD PROTEIN NFU-RELATED"/>
    <property type="match status" value="1"/>
</dbReference>
<comment type="cofactor">
    <cofactor evidence="5">
        <name>[4Fe-4S] cluster</name>
        <dbReference type="ChEBI" id="CHEBI:49883"/>
    </cofactor>
    <text evidence="5">Binds 1 [4Fe-4S] cluster per subunit. The cluster is presumably bound at the interface of two monomers.</text>
</comment>
<protein>
    <recommendedName>
        <fullName evidence="5">Fe/S biogenesis protein NfuA</fullName>
    </recommendedName>
</protein>
<dbReference type="SUPFAM" id="SSF117916">
    <property type="entry name" value="Fe-S cluster assembly (FSCA) domain-like"/>
    <property type="match status" value="1"/>
</dbReference>
<dbReference type="Gene3D" id="3.30.300.130">
    <property type="entry name" value="Fe-S cluster assembly (FSCA)"/>
    <property type="match status" value="1"/>
</dbReference>
<keyword evidence="1 5" id="KW-0004">4Fe-4S</keyword>
<dbReference type="OrthoDB" id="9785450at2"/>
<accession>A0A1B8QDX5</accession>
<evidence type="ECO:0000256" key="3">
    <source>
        <dbReference type="ARBA" id="ARBA00023004"/>
    </source>
</evidence>
<dbReference type="InterPro" id="IPR000361">
    <property type="entry name" value="ATAP_core_dom"/>
</dbReference>
<dbReference type="GO" id="GO:0051539">
    <property type="term" value="F:4 iron, 4 sulfur cluster binding"/>
    <property type="evidence" value="ECO:0007669"/>
    <property type="project" value="UniProtKB-UniRule"/>
</dbReference>
<dbReference type="RefSeq" id="WP_067235316.1">
    <property type="nucleotide sequence ID" value="NZ_JAPDKM010000001.1"/>
</dbReference>
<dbReference type="GO" id="GO:0051604">
    <property type="term" value="P:protein maturation"/>
    <property type="evidence" value="ECO:0007669"/>
    <property type="project" value="UniProtKB-UniRule"/>
</dbReference>
<evidence type="ECO:0000259" key="7">
    <source>
        <dbReference type="Pfam" id="PF01521"/>
    </source>
</evidence>
<dbReference type="SUPFAM" id="SSF89360">
    <property type="entry name" value="HesB-like domain"/>
    <property type="match status" value="1"/>
</dbReference>
<keyword evidence="4 5" id="KW-0411">Iron-sulfur</keyword>
<feature type="domain" description="Core" evidence="7">
    <location>
        <begin position="18"/>
        <end position="114"/>
    </location>
</feature>
<dbReference type="InterPro" id="IPR001075">
    <property type="entry name" value="NIF_FeS_clus_asmbl_NifU_C"/>
</dbReference>
<evidence type="ECO:0000256" key="2">
    <source>
        <dbReference type="ARBA" id="ARBA00022723"/>
    </source>
</evidence>
<sequence>MTDTATQAHNQTNELTSNIQITESAQGYLTELLAKQNTDGIGVRIFVEHAGTPRAECCMAYSQPDEHNPEDLQIAYPNFTAYIDRPSIPYLQDAVIDYNKDRFGGQLTFRAPNSKVPKLGENASLEERINYVLASEINPNLAAHGGHVQLVDLLEQEGVGTTAVLKFGGGCQGCSAVDMTLRQGVEVTLKQQIPELTQVIDETDHSYTANAFYR</sequence>
<name>A0A1B8QDX5_9GAMM</name>
<evidence type="ECO:0000256" key="1">
    <source>
        <dbReference type="ARBA" id="ARBA00022485"/>
    </source>
</evidence>
<gene>
    <name evidence="5" type="primary">nfuA</name>
    <name evidence="8" type="ORF">A9308_04540</name>
</gene>
<dbReference type="NCBIfam" id="TIGR03341">
    <property type="entry name" value="YhgI_GntY"/>
    <property type="match status" value="1"/>
</dbReference>
<comment type="function">
    <text evidence="5">Involved in iron-sulfur cluster biogenesis. Binds a 4Fe-4S cluster, can transfer this cluster to apoproteins, and thereby intervenes in the maturation of Fe/S proteins. Could also act as a scaffold/chaperone for damaged Fe/S proteins.</text>
</comment>
<dbReference type="STRING" id="34059.A9308_04540"/>
<comment type="caution">
    <text evidence="8">The sequence shown here is derived from an EMBL/GenBank/DDBJ whole genome shotgun (WGS) entry which is preliminary data.</text>
</comment>
<dbReference type="InterPro" id="IPR035903">
    <property type="entry name" value="HesB-like_dom_sf"/>
</dbReference>
<proteinExistence type="inferred from homology"/>
<comment type="similarity">
    <text evidence="5">Belongs to the NfuA family.</text>
</comment>